<comment type="caution">
    <text evidence="10">The sequence shown here is derived from an EMBL/GenBank/DDBJ whole genome shotgun (WGS) entry which is preliminary data.</text>
</comment>
<dbReference type="FunFam" id="3.10.20.90:FF:000009">
    <property type="entry name" value="Ubiquitin-60S ribosomal protein"/>
    <property type="match status" value="1"/>
</dbReference>
<keyword evidence="7" id="KW-0539">Nucleus</keyword>
<evidence type="ECO:0000259" key="9">
    <source>
        <dbReference type="PROSITE" id="PS50053"/>
    </source>
</evidence>
<gene>
    <name evidence="10" type="ORF">ISN44_As12g033660</name>
</gene>
<name>A0A8T1YQ64_ARASU</name>
<feature type="region of interest" description="Disordered" evidence="8">
    <location>
        <begin position="385"/>
        <end position="404"/>
    </location>
</feature>
<evidence type="ECO:0000313" key="10">
    <source>
        <dbReference type="EMBL" id="KAG7548159.1"/>
    </source>
</evidence>
<dbReference type="SMART" id="SM00213">
    <property type="entry name" value="UBQ"/>
    <property type="match status" value="5"/>
</dbReference>
<keyword evidence="5" id="KW-1017">Isopeptide bond</keyword>
<feature type="domain" description="Ubiquitin-like" evidence="9">
    <location>
        <begin position="156"/>
        <end position="231"/>
    </location>
</feature>
<dbReference type="Proteomes" id="UP000694251">
    <property type="component" value="Chromosome 12"/>
</dbReference>
<evidence type="ECO:0000313" key="11">
    <source>
        <dbReference type="Proteomes" id="UP000694251"/>
    </source>
</evidence>
<evidence type="ECO:0000256" key="2">
    <source>
        <dbReference type="ARBA" id="ARBA00004496"/>
    </source>
</evidence>
<dbReference type="GO" id="GO:0005634">
    <property type="term" value="C:nucleus"/>
    <property type="evidence" value="ECO:0007669"/>
    <property type="project" value="UniProtKB-SubCell"/>
</dbReference>
<accession>A0A8T1YQ64</accession>
<dbReference type="PANTHER" id="PTHR10666">
    <property type="entry name" value="UBIQUITIN"/>
    <property type="match status" value="1"/>
</dbReference>
<keyword evidence="11" id="KW-1185">Reference proteome</keyword>
<organism evidence="10 11">
    <name type="scientific">Arabidopsis suecica</name>
    <name type="common">Swedish thale-cress</name>
    <name type="synonym">Cardaminopsis suecica</name>
    <dbReference type="NCBI Taxonomy" id="45249"/>
    <lineage>
        <taxon>Eukaryota</taxon>
        <taxon>Viridiplantae</taxon>
        <taxon>Streptophyta</taxon>
        <taxon>Embryophyta</taxon>
        <taxon>Tracheophyta</taxon>
        <taxon>Spermatophyta</taxon>
        <taxon>Magnoliopsida</taxon>
        <taxon>eudicotyledons</taxon>
        <taxon>Gunneridae</taxon>
        <taxon>Pentapetalae</taxon>
        <taxon>rosids</taxon>
        <taxon>malvids</taxon>
        <taxon>Brassicales</taxon>
        <taxon>Brassicaceae</taxon>
        <taxon>Camelineae</taxon>
        <taxon>Arabidopsis</taxon>
    </lineage>
</organism>
<evidence type="ECO:0000256" key="5">
    <source>
        <dbReference type="ARBA" id="ARBA00022499"/>
    </source>
</evidence>
<dbReference type="GO" id="GO:0003729">
    <property type="term" value="F:mRNA binding"/>
    <property type="evidence" value="ECO:0007669"/>
    <property type="project" value="UniProtKB-ARBA"/>
</dbReference>
<sequence>MVLMQIFARTLTEKTITLDVESSYTINNVKAQIQDKEGIPLDQQRLIFAGKQLEDGRTLADYNIQKESILHLALRLRGGMQIFVKTLTGKTITLEVESSDTIDNVKAKIQDKEGIPPDQQRLIFAGKQLEDGRTLADYNIQKESTLHLVLRLRGGMQIFVKTLTGKTITLEVESSDTIDNVKAKIQDKEGIPPDQQRLIFAGKQLEDGRTLADYNIQKESTLHLVLRLRGGMQIFVKTLTGKTITLEVESSDTIDNVKAKIQDKEGIPPDQQRLIFAGKQLEDGRTLADYNIQKESTLHLVLRLRGGMQIFVKTLTGKTITLEVESSDTIDNVKAKIQDKEGIVPDQQRLIFAGKQLEDGRTLADYNIQKESTLHLVLPASVSGSAHSPAKTSTGVDVNPNTSLPRRLLPPDGLPDQARFNIYSTPEYLGLLVQLLDCSEAWGLLLASQFKNLFELPVARCSYSAKLIHGKLSRQLLTQRRQMVGFLSASRSVNFTSPLVLFVLFGEKRVVTVSEVIHMLRDDNNSESQKRFSTWKKLSLALIVLVDGVVVCSNKKLGRVTSFFVEMLHEIEFFMNYPWGRVAFEATMGRRIKDSADFRNFIQRPIVDLSRTILLRETDVLDAEYNPNLLEEYTLYHSEPLNEDLSWPDEVVDLRVELIISVINQKHLSKPDIWPIHDIPFHPTVSEGKNSAIPSLAPSAQDQEFDGAPLESHEVVVDPLPSPNKPASKKTKEKPQYSAAAPPLPQSAPKNTDKKIHTNVDASQAGVGSSSSECLGDNSQHSKPRYPHSETSKSKAKKKKENPVSRKHKREEVTSLSSGSSSSGLKHGLSGDILIGKDAETTPKYAACDDTWDLYGTAKSISEVIPDSHEASASADCKYQNLSSIVAASFCNGNEE</sequence>
<dbReference type="InterPro" id="IPR015410">
    <property type="entry name" value="DUF1985"/>
</dbReference>
<evidence type="ECO:0000256" key="3">
    <source>
        <dbReference type="ARBA" id="ARBA00008430"/>
    </source>
</evidence>
<feature type="domain" description="Ubiquitin-like" evidence="9">
    <location>
        <begin position="308"/>
        <end position="378"/>
    </location>
</feature>
<feature type="compositionally biased region" description="Low complexity" evidence="8">
    <location>
        <begin position="815"/>
        <end position="828"/>
    </location>
</feature>
<dbReference type="Pfam" id="PF00240">
    <property type="entry name" value="ubiquitin"/>
    <property type="match status" value="5"/>
</dbReference>
<dbReference type="PROSITE" id="PS50053">
    <property type="entry name" value="UBIQUITIN_2"/>
    <property type="match status" value="5"/>
</dbReference>
<dbReference type="AlphaFoldDB" id="A0A8T1YQ64"/>
<keyword evidence="4" id="KW-0963">Cytoplasm</keyword>
<dbReference type="InterPro" id="IPR050158">
    <property type="entry name" value="Ubiquitin_ubiquitin-like"/>
</dbReference>
<dbReference type="CDD" id="cd01803">
    <property type="entry name" value="Ubl_ubiquitin"/>
    <property type="match status" value="5"/>
</dbReference>
<feature type="compositionally biased region" description="Polar residues" evidence="8">
    <location>
        <begin position="385"/>
        <end position="403"/>
    </location>
</feature>
<evidence type="ECO:0000256" key="8">
    <source>
        <dbReference type="SAM" id="MobiDB-lite"/>
    </source>
</evidence>
<protein>
    <submittedName>
        <fullName evidence="10">Ubiquitin domain</fullName>
    </submittedName>
</protein>
<evidence type="ECO:0000256" key="6">
    <source>
        <dbReference type="ARBA" id="ARBA00022786"/>
    </source>
</evidence>
<dbReference type="InterPro" id="IPR000626">
    <property type="entry name" value="Ubiquitin-like_dom"/>
</dbReference>
<comment type="subcellular location">
    <subcellularLocation>
        <location evidence="2">Cytoplasm</location>
    </subcellularLocation>
    <subcellularLocation>
        <location evidence="1">Nucleus</location>
    </subcellularLocation>
</comment>
<feature type="domain" description="Ubiquitin-like" evidence="9">
    <location>
        <begin position="232"/>
        <end position="307"/>
    </location>
</feature>
<dbReference type="Pfam" id="PF09331">
    <property type="entry name" value="DUF1985"/>
    <property type="match status" value="1"/>
</dbReference>
<keyword evidence="6" id="KW-0833">Ubl conjugation pathway</keyword>
<evidence type="ECO:0000256" key="7">
    <source>
        <dbReference type="ARBA" id="ARBA00023242"/>
    </source>
</evidence>
<evidence type="ECO:0000256" key="1">
    <source>
        <dbReference type="ARBA" id="ARBA00004123"/>
    </source>
</evidence>
<dbReference type="GO" id="GO:0005737">
    <property type="term" value="C:cytoplasm"/>
    <property type="evidence" value="ECO:0007669"/>
    <property type="project" value="UniProtKB-SubCell"/>
</dbReference>
<dbReference type="InterPro" id="IPR019954">
    <property type="entry name" value="Ubiquitin_CS"/>
</dbReference>
<feature type="region of interest" description="Disordered" evidence="8">
    <location>
        <begin position="715"/>
        <end position="828"/>
    </location>
</feature>
<comment type="similarity">
    <text evidence="3">Belongs to the ubiquitin family.</text>
</comment>
<feature type="compositionally biased region" description="Basic residues" evidence="8">
    <location>
        <begin position="794"/>
        <end position="809"/>
    </location>
</feature>
<dbReference type="FunFam" id="3.10.20.90:FF:000016">
    <property type="entry name" value="Polyubiquitin 3"/>
    <property type="match status" value="4"/>
</dbReference>
<dbReference type="EMBL" id="JAEFBJ010000012">
    <property type="protein sequence ID" value="KAG7548159.1"/>
    <property type="molecule type" value="Genomic_DNA"/>
</dbReference>
<reference evidence="10 11" key="1">
    <citation type="submission" date="2020-12" db="EMBL/GenBank/DDBJ databases">
        <title>Concerted genomic and epigenomic changes stabilize Arabidopsis allopolyploids.</title>
        <authorList>
            <person name="Chen Z."/>
        </authorList>
    </citation>
    <scope>NUCLEOTIDE SEQUENCE [LARGE SCALE GENOMIC DNA]</scope>
    <source>
        <strain evidence="10">As9502</strain>
        <tissue evidence="10">Leaf</tissue>
    </source>
</reference>
<feature type="domain" description="Ubiquitin-like" evidence="9">
    <location>
        <begin position="80"/>
        <end position="155"/>
    </location>
</feature>
<feature type="domain" description="Ubiquitin-like" evidence="9">
    <location>
        <begin position="4"/>
        <end position="79"/>
    </location>
</feature>
<evidence type="ECO:0000256" key="4">
    <source>
        <dbReference type="ARBA" id="ARBA00022490"/>
    </source>
</evidence>
<feature type="compositionally biased region" description="Polar residues" evidence="8">
    <location>
        <begin position="760"/>
        <end position="781"/>
    </location>
</feature>
<proteinExistence type="inferred from homology"/>
<dbReference type="OrthoDB" id="1886586at2759"/>
<dbReference type="PROSITE" id="PS00299">
    <property type="entry name" value="UBIQUITIN_1"/>
    <property type="match status" value="4"/>
</dbReference>